<feature type="binding site" evidence="13">
    <location>
        <position position="56"/>
    </location>
    <ligand>
        <name>Mg(2+)</name>
        <dbReference type="ChEBI" id="CHEBI:18420"/>
    </ligand>
</feature>
<keyword evidence="15" id="KW-1185">Reference proteome</keyword>
<comment type="subcellular location">
    <subcellularLocation>
        <location evidence="1 13">Cytoplasm</location>
    </subcellularLocation>
</comment>
<dbReference type="EC" id="3.1.21.10" evidence="13"/>
<dbReference type="Proteomes" id="UP000526125">
    <property type="component" value="Unassembled WGS sequence"/>
</dbReference>
<evidence type="ECO:0000256" key="4">
    <source>
        <dbReference type="ARBA" id="ARBA00022723"/>
    </source>
</evidence>
<comment type="catalytic activity">
    <reaction evidence="13">
        <text>Endonucleolytic cleavage at a junction such as a reciprocal single-stranded crossover between two homologous DNA duplexes (Holliday junction).</text>
        <dbReference type="EC" id="3.1.21.10"/>
    </reaction>
</comment>
<evidence type="ECO:0000313" key="15">
    <source>
        <dbReference type="Proteomes" id="UP000526125"/>
    </source>
</evidence>
<gene>
    <name evidence="13" type="primary">recU</name>
    <name evidence="14" type="ORF">HP552_17135</name>
</gene>
<evidence type="ECO:0000256" key="5">
    <source>
        <dbReference type="ARBA" id="ARBA00022759"/>
    </source>
</evidence>
<dbReference type="InterPro" id="IPR011856">
    <property type="entry name" value="tRNA_endonuc-like_dom_sf"/>
</dbReference>
<evidence type="ECO:0000256" key="13">
    <source>
        <dbReference type="HAMAP-Rule" id="MF_00130"/>
    </source>
</evidence>
<protein>
    <recommendedName>
        <fullName evidence="12 13">Holliday junction resolvase RecU</fullName>
        <ecNumber evidence="13">3.1.21.10</ecNumber>
    </recommendedName>
    <alternativeName>
        <fullName evidence="13">Recombination protein U homolog</fullName>
    </alternativeName>
</protein>
<dbReference type="CDD" id="cd22354">
    <property type="entry name" value="RecU-like"/>
    <property type="match status" value="1"/>
</dbReference>
<dbReference type="GO" id="GO:0003676">
    <property type="term" value="F:nucleic acid binding"/>
    <property type="evidence" value="ECO:0007669"/>
    <property type="project" value="InterPro"/>
</dbReference>
<organism evidence="14 15">
    <name type="scientific">Paenibacillus xylanilyticus</name>
    <dbReference type="NCBI Taxonomy" id="248903"/>
    <lineage>
        <taxon>Bacteria</taxon>
        <taxon>Bacillati</taxon>
        <taxon>Bacillota</taxon>
        <taxon>Bacilli</taxon>
        <taxon>Bacillales</taxon>
        <taxon>Paenibacillaceae</taxon>
        <taxon>Paenibacillus</taxon>
    </lineage>
</organism>
<dbReference type="Pfam" id="PF03838">
    <property type="entry name" value="RecU"/>
    <property type="match status" value="1"/>
</dbReference>
<feature type="site" description="Transition state stabilizer" evidence="13">
    <location>
        <position position="74"/>
    </location>
</feature>
<proteinExistence type="inferred from homology"/>
<feature type="binding site" evidence="13">
    <location>
        <position position="72"/>
    </location>
    <ligand>
        <name>Mg(2+)</name>
        <dbReference type="ChEBI" id="CHEBI:18420"/>
    </ligand>
</feature>
<dbReference type="SUPFAM" id="SSF52980">
    <property type="entry name" value="Restriction endonuclease-like"/>
    <property type="match status" value="1"/>
</dbReference>
<dbReference type="AlphaFoldDB" id="A0A7Y6BYI4"/>
<dbReference type="InterPro" id="IPR011335">
    <property type="entry name" value="Restrct_endonuc-II-like"/>
</dbReference>
<keyword evidence="8 13" id="KW-0460">Magnesium</keyword>
<sequence length="175" mass="19922">MTQGNRGMSFEAIIDLTNQRYDRLNLAVVNKRATPVKVLRITNGRITSGYYEQPSTVDYDGLIPGGRAIVFEAKSVASLSRFDLKNLKDHQVDYLLKCHKMDGIAFLLVEFVKQNKIYLLPYTALRYYWTAYKAKKGSSSISITDFEIHAYEVPKTRVPVDYLSVVNKLWQATGS</sequence>
<dbReference type="InterPro" id="IPR004612">
    <property type="entry name" value="Resolv_RecU"/>
</dbReference>
<feature type="binding site" evidence="13">
    <location>
        <position position="58"/>
    </location>
    <ligand>
        <name>Mg(2+)</name>
        <dbReference type="ChEBI" id="CHEBI:18420"/>
    </ligand>
</feature>
<keyword evidence="4 13" id="KW-0479">Metal-binding</keyword>
<evidence type="ECO:0000256" key="2">
    <source>
        <dbReference type="ARBA" id="ARBA00022490"/>
    </source>
</evidence>
<dbReference type="GO" id="GO:0007059">
    <property type="term" value="P:chromosome segregation"/>
    <property type="evidence" value="ECO:0007669"/>
    <property type="project" value="UniProtKB-UniRule"/>
</dbReference>
<dbReference type="Gene3D" id="3.40.1350.10">
    <property type="match status" value="1"/>
</dbReference>
<dbReference type="EMBL" id="JABMCB010000190">
    <property type="protein sequence ID" value="NUU76938.1"/>
    <property type="molecule type" value="Genomic_DNA"/>
</dbReference>
<evidence type="ECO:0000256" key="1">
    <source>
        <dbReference type="ARBA" id="ARBA00004496"/>
    </source>
</evidence>
<dbReference type="GO" id="GO:0000287">
    <property type="term" value="F:magnesium ion binding"/>
    <property type="evidence" value="ECO:0007669"/>
    <property type="project" value="UniProtKB-UniRule"/>
</dbReference>
<comment type="caution">
    <text evidence="14">The sequence shown here is derived from an EMBL/GenBank/DDBJ whole genome shotgun (WGS) entry which is preliminary data.</text>
</comment>
<evidence type="ECO:0000256" key="10">
    <source>
        <dbReference type="ARBA" id="ARBA00023204"/>
    </source>
</evidence>
<keyword evidence="10 13" id="KW-0234">DNA repair</keyword>
<dbReference type="RefSeq" id="WP_175396632.1">
    <property type="nucleotide sequence ID" value="NZ_JABMCB010000190.1"/>
</dbReference>
<name>A0A7Y6BYI4_9BACL</name>
<keyword evidence="9 13" id="KW-0233">DNA recombination</keyword>
<dbReference type="HAMAP" id="MF_00130">
    <property type="entry name" value="RecU"/>
    <property type="match status" value="1"/>
</dbReference>
<feature type="binding site" evidence="13">
    <location>
        <position position="91"/>
    </location>
    <ligand>
        <name>Mg(2+)</name>
        <dbReference type="ChEBI" id="CHEBI:18420"/>
    </ligand>
</feature>
<keyword evidence="2 13" id="KW-0963">Cytoplasm</keyword>
<comment type="cofactor">
    <cofactor evidence="13">
        <name>Mg(2+)</name>
        <dbReference type="ChEBI" id="CHEBI:18420"/>
    </cofactor>
    <text evidence="13">Binds 1 Mg(2+) ion per subunit.</text>
</comment>
<evidence type="ECO:0000256" key="12">
    <source>
        <dbReference type="ARBA" id="ARBA00029523"/>
    </source>
</evidence>
<keyword evidence="7 13" id="KW-0378">Hydrolase</keyword>
<evidence type="ECO:0000256" key="11">
    <source>
        <dbReference type="ARBA" id="ARBA00023447"/>
    </source>
</evidence>
<dbReference type="GO" id="GO:0008821">
    <property type="term" value="F:crossover junction DNA endonuclease activity"/>
    <property type="evidence" value="ECO:0007669"/>
    <property type="project" value="UniProtKB-EC"/>
</dbReference>
<evidence type="ECO:0000256" key="8">
    <source>
        <dbReference type="ARBA" id="ARBA00022842"/>
    </source>
</evidence>
<dbReference type="GO" id="GO:0006310">
    <property type="term" value="P:DNA recombination"/>
    <property type="evidence" value="ECO:0007669"/>
    <property type="project" value="UniProtKB-UniRule"/>
</dbReference>
<evidence type="ECO:0000313" key="14">
    <source>
        <dbReference type="EMBL" id="NUU76938.1"/>
    </source>
</evidence>
<comment type="similarity">
    <text evidence="11 13">Belongs to the RecU family.</text>
</comment>
<dbReference type="PIRSF" id="PIRSF037785">
    <property type="entry name" value="RecU"/>
    <property type="match status" value="1"/>
</dbReference>
<accession>A0A7Y6BYI4</accession>
<keyword evidence="5 13" id="KW-0255">Endonuclease</keyword>
<keyword evidence="6 13" id="KW-0227">DNA damage</keyword>
<dbReference type="GO" id="GO:0006281">
    <property type="term" value="P:DNA repair"/>
    <property type="evidence" value="ECO:0007669"/>
    <property type="project" value="UniProtKB-UniRule"/>
</dbReference>
<evidence type="ECO:0000256" key="7">
    <source>
        <dbReference type="ARBA" id="ARBA00022801"/>
    </source>
</evidence>
<dbReference type="GO" id="GO:0005737">
    <property type="term" value="C:cytoplasm"/>
    <property type="evidence" value="ECO:0007669"/>
    <property type="project" value="UniProtKB-SubCell"/>
</dbReference>
<keyword evidence="3 13" id="KW-0540">Nuclease</keyword>
<evidence type="ECO:0000256" key="9">
    <source>
        <dbReference type="ARBA" id="ARBA00023172"/>
    </source>
</evidence>
<evidence type="ECO:0000256" key="3">
    <source>
        <dbReference type="ARBA" id="ARBA00022722"/>
    </source>
</evidence>
<reference evidence="14 15" key="1">
    <citation type="submission" date="2020-05" db="EMBL/GenBank/DDBJ databases">
        <title>Genome Sequencing of Type Strains.</title>
        <authorList>
            <person name="Lemaire J.F."/>
            <person name="Inderbitzin P."/>
            <person name="Gregorio O.A."/>
            <person name="Collins S.B."/>
            <person name="Wespe N."/>
            <person name="Knight-Connoni V."/>
        </authorList>
    </citation>
    <scope>NUCLEOTIDE SEQUENCE [LARGE SCALE GENOMIC DNA]</scope>
    <source>
        <strain evidence="14 15">LMG 21957</strain>
    </source>
</reference>
<comment type="function">
    <text evidence="13">Endonuclease that resolves Holliday junction intermediates in genetic recombination. Cleaves mobile four-strand junctions by introducing symmetrical nicks in paired strands. Promotes annealing of linear ssDNA with homologous dsDNA. Required for DNA repair, homologous recombination and chromosome segregation.</text>
</comment>
<evidence type="ECO:0000256" key="6">
    <source>
        <dbReference type="ARBA" id="ARBA00022763"/>
    </source>
</evidence>